<protein>
    <submittedName>
        <fullName evidence="2">34b77ca2-2b0f-429f-bf17-a9cfb71ce9e9</fullName>
    </submittedName>
</protein>
<feature type="compositionally biased region" description="Basic and acidic residues" evidence="1">
    <location>
        <begin position="337"/>
        <end position="351"/>
    </location>
</feature>
<sequence>MTPFYPRPNFTSSSGFHIHHPPNRSYVQPHSKRANSFSAVNSDYGLPLPDTVGDRSSRRAKTSARNTVNDVPLLNNPASPARPPQHRYKRYDSSYSPFTSDSSAIDTPLRARGLLPTTCIELAPNQPVVSTLPDPVRDQNHGQNEQSNSKNTGHSVNWRIKGFRIPENLDYTLGAEIIVTNVPRSALRPTVKGSGCQRSQPCPTRFQPYSQAGRRNAVSLNSGNSGQTPNTHPLPEVITHTSSSCTSHISKPVPTIGEFYTSWNHNKSPDANPLFAPYAAGKLDNVNHARHVHRSGALSNAISTRADEAKGQQGREEMDIDSLGHSPTSLPSHIHPTGHETSSDKHRESARDAFTTPNNPLPNDSPLSTSTSNAPGPRTFSQSAGTTTASSRGLAQSETRKLWKAMYGKDTADLQRDLVTLKSIGIEDIDLRNVVITEER</sequence>
<comment type="caution">
    <text evidence="2">The sequence shown here is derived from an EMBL/GenBank/DDBJ whole genome shotgun (WGS) entry which is preliminary data.</text>
</comment>
<feature type="compositionally biased region" description="Low complexity" evidence="1">
    <location>
        <begin position="238"/>
        <end position="249"/>
    </location>
</feature>
<proteinExistence type="predicted"/>
<feature type="region of interest" description="Disordered" evidence="1">
    <location>
        <begin position="295"/>
        <end position="396"/>
    </location>
</feature>
<feature type="region of interest" description="Disordered" evidence="1">
    <location>
        <begin position="216"/>
        <end position="249"/>
    </location>
</feature>
<name>A0A8H2VMJ8_9HELO</name>
<dbReference type="AlphaFoldDB" id="A0A8H2VMJ8"/>
<feature type="compositionally biased region" description="Low complexity" evidence="1">
    <location>
        <begin position="355"/>
        <end position="373"/>
    </location>
</feature>
<feature type="region of interest" description="Disordered" evidence="1">
    <location>
        <begin position="11"/>
        <end position="102"/>
    </location>
</feature>
<organism evidence="2 3">
    <name type="scientific">Sclerotinia trifoliorum</name>
    <dbReference type="NCBI Taxonomy" id="28548"/>
    <lineage>
        <taxon>Eukaryota</taxon>
        <taxon>Fungi</taxon>
        <taxon>Dikarya</taxon>
        <taxon>Ascomycota</taxon>
        <taxon>Pezizomycotina</taxon>
        <taxon>Leotiomycetes</taxon>
        <taxon>Helotiales</taxon>
        <taxon>Sclerotiniaceae</taxon>
        <taxon>Sclerotinia</taxon>
    </lineage>
</organism>
<keyword evidence="3" id="KW-1185">Reference proteome</keyword>
<feature type="compositionally biased region" description="Polar residues" evidence="1">
    <location>
        <begin position="196"/>
        <end position="209"/>
    </location>
</feature>
<dbReference type="EMBL" id="CAJHIA010000002">
    <property type="protein sequence ID" value="CAD6440229.1"/>
    <property type="molecule type" value="Genomic_DNA"/>
</dbReference>
<dbReference type="OrthoDB" id="3551395at2759"/>
<reference evidence="2" key="1">
    <citation type="submission" date="2020-10" db="EMBL/GenBank/DDBJ databases">
        <authorList>
            <person name="Kusch S."/>
        </authorList>
    </citation>
    <scope>NUCLEOTIDE SEQUENCE</scope>
    <source>
        <strain evidence="2">SwB9</strain>
    </source>
</reference>
<feature type="region of interest" description="Disordered" evidence="1">
    <location>
        <begin position="190"/>
        <end position="209"/>
    </location>
</feature>
<evidence type="ECO:0000313" key="3">
    <source>
        <dbReference type="Proteomes" id="UP000624404"/>
    </source>
</evidence>
<feature type="compositionally biased region" description="Polar residues" evidence="1">
    <location>
        <begin position="141"/>
        <end position="155"/>
    </location>
</feature>
<feature type="region of interest" description="Disordered" evidence="1">
    <location>
        <begin position="131"/>
        <end position="155"/>
    </location>
</feature>
<evidence type="ECO:0000256" key="1">
    <source>
        <dbReference type="SAM" id="MobiDB-lite"/>
    </source>
</evidence>
<feature type="compositionally biased region" description="Basic and acidic residues" evidence="1">
    <location>
        <begin position="305"/>
        <end position="317"/>
    </location>
</feature>
<gene>
    <name evidence="2" type="ORF">SCLTRI_LOCUS810</name>
</gene>
<feature type="compositionally biased region" description="Polar residues" evidence="1">
    <location>
        <begin position="379"/>
        <end position="396"/>
    </location>
</feature>
<feature type="compositionally biased region" description="Low complexity" evidence="1">
    <location>
        <begin position="93"/>
        <end position="102"/>
    </location>
</feature>
<evidence type="ECO:0000313" key="2">
    <source>
        <dbReference type="EMBL" id="CAD6440229.1"/>
    </source>
</evidence>
<feature type="compositionally biased region" description="Polar residues" evidence="1">
    <location>
        <begin position="218"/>
        <end position="231"/>
    </location>
</feature>
<accession>A0A8H2VMJ8</accession>
<dbReference type="Proteomes" id="UP000624404">
    <property type="component" value="Unassembled WGS sequence"/>
</dbReference>